<dbReference type="Pfam" id="PF09965">
    <property type="entry name" value="DUF2199"/>
    <property type="match status" value="1"/>
</dbReference>
<sequence>MTGIDFDCTCCATTHCGTDGTRDRPWPVLGFHRPDPYLALSPQELRDCDATDDACWIARPDRTDFFVRAKMPMPIRADPLRRLDHEPWVRIGEDDFVDILSHIEDDAYRAEYAGHLATALPGYEDTEGVPVLVRSQGHLRPVVVPDPAVEHPLVRDVHEGITREEAELRIRSFLLR</sequence>
<reference evidence="1" key="2">
    <citation type="submission" date="2021-04" db="EMBL/GenBank/DDBJ databases">
        <authorList>
            <person name="Gilroy R."/>
        </authorList>
    </citation>
    <scope>NUCLEOTIDE SEQUENCE</scope>
    <source>
        <strain evidence="1">CHK130-7132</strain>
    </source>
</reference>
<dbReference type="EMBL" id="DWWC01000145">
    <property type="protein sequence ID" value="HJC69508.1"/>
    <property type="molecule type" value="Genomic_DNA"/>
</dbReference>
<dbReference type="AlphaFoldDB" id="A0A9D2THY9"/>
<reference evidence="1" key="1">
    <citation type="journal article" date="2021" name="PeerJ">
        <title>Extensive microbial diversity within the chicken gut microbiome revealed by metagenomics and culture.</title>
        <authorList>
            <person name="Gilroy R."/>
            <person name="Ravi A."/>
            <person name="Getino M."/>
            <person name="Pursley I."/>
            <person name="Horton D.L."/>
            <person name="Alikhan N.F."/>
            <person name="Baker D."/>
            <person name="Gharbi K."/>
            <person name="Hall N."/>
            <person name="Watson M."/>
            <person name="Adriaenssens E.M."/>
            <person name="Foster-Nyarko E."/>
            <person name="Jarju S."/>
            <person name="Secka A."/>
            <person name="Antonio M."/>
            <person name="Oren A."/>
            <person name="Chaudhuri R.R."/>
            <person name="La Ragione R."/>
            <person name="Hildebrand F."/>
            <person name="Pallen M.J."/>
        </authorList>
    </citation>
    <scope>NUCLEOTIDE SEQUENCE</scope>
    <source>
        <strain evidence="1">CHK130-7132</strain>
    </source>
</reference>
<gene>
    <name evidence="1" type="ORF">H9932_07495</name>
</gene>
<evidence type="ECO:0000313" key="2">
    <source>
        <dbReference type="Proteomes" id="UP000823854"/>
    </source>
</evidence>
<protein>
    <submittedName>
        <fullName evidence="1">DUF2199 domain-containing protein</fullName>
    </submittedName>
</protein>
<organism evidence="1 2">
    <name type="scientific">Candidatus Brachybacterium intestinipullorum</name>
    <dbReference type="NCBI Taxonomy" id="2838512"/>
    <lineage>
        <taxon>Bacteria</taxon>
        <taxon>Bacillati</taxon>
        <taxon>Actinomycetota</taxon>
        <taxon>Actinomycetes</taxon>
        <taxon>Micrococcales</taxon>
        <taxon>Dermabacteraceae</taxon>
        <taxon>Brachybacterium</taxon>
    </lineage>
</organism>
<evidence type="ECO:0000313" key="1">
    <source>
        <dbReference type="EMBL" id="HJC69508.1"/>
    </source>
</evidence>
<proteinExistence type="predicted"/>
<comment type="caution">
    <text evidence="1">The sequence shown here is derived from an EMBL/GenBank/DDBJ whole genome shotgun (WGS) entry which is preliminary data.</text>
</comment>
<dbReference type="InterPro" id="IPR018697">
    <property type="entry name" value="DUF2199"/>
</dbReference>
<dbReference type="Proteomes" id="UP000823854">
    <property type="component" value="Unassembled WGS sequence"/>
</dbReference>
<accession>A0A9D2THY9</accession>
<name>A0A9D2THY9_9MICO</name>